<sequence length="131" mass="13121">MELRDVAAAAAVAWPAVVAAQLATAAQDVLAGDGSAPDASAPDDLGPSWSAAAVPLGRDRSGAGDLRSALPLRLAAATGDAVPTVVDRLLEALRRQGSSPAPSPTCGWSAGSWSCASTTASWRAGCTPWLR</sequence>
<dbReference type="EMBL" id="BSUJ01000001">
    <property type="protein sequence ID" value="GMA20309.1"/>
    <property type="molecule type" value="Genomic_DNA"/>
</dbReference>
<comment type="caution">
    <text evidence="2">The sequence shown here is derived from an EMBL/GenBank/DDBJ whole genome shotgun (WGS) entry which is preliminary data.</text>
</comment>
<dbReference type="RefSeq" id="WP_284284586.1">
    <property type="nucleotide sequence ID" value="NZ_BSUJ01000001.1"/>
</dbReference>
<organism evidence="2 3">
    <name type="scientific">Arsenicicoccus piscis</name>
    <dbReference type="NCBI Taxonomy" id="673954"/>
    <lineage>
        <taxon>Bacteria</taxon>
        <taxon>Bacillati</taxon>
        <taxon>Actinomycetota</taxon>
        <taxon>Actinomycetes</taxon>
        <taxon>Micrococcales</taxon>
        <taxon>Intrasporangiaceae</taxon>
        <taxon>Arsenicicoccus</taxon>
    </lineage>
</organism>
<proteinExistence type="predicted"/>
<name>A0ABQ6HRI1_9MICO</name>
<evidence type="ECO:0008006" key="4">
    <source>
        <dbReference type="Google" id="ProtNLM"/>
    </source>
</evidence>
<accession>A0ABQ6HRI1</accession>
<dbReference type="Proteomes" id="UP001157109">
    <property type="component" value="Unassembled WGS sequence"/>
</dbReference>
<evidence type="ECO:0000313" key="2">
    <source>
        <dbReference type="EMBL" id="GMA20309.1"/>
    </source>
</evidence>
<protein>
    <recommendedName>
        <fullName evidence="4">DUF222 domain-containing protein</fullName>
    </recommendedName>
</protein>
<keyword evidence="3" id="KW-1185">Reference proteome</keyword>
<reference evidence="3" key="1">
    <citation type="journal article" date="2019" name="Int. J. Syst. Evol. Microbiol.">
        <title>The Global Catalogue of Microorganisms (GCM) 10K type strain sequencing project: providing services to taxonomists for standard genome sequencing and annotation.</title>
        <authorList>
            <consortium name="The Broad Institute Genomics Platform"/>
            <consortium name="The Broad Institute Genome Sequencing Center for Infectious Disease"/>
            <person name="Wu L."/>
            <person name="Ma J."/>
        </authorList>
    </citation>
    <scope>NUCLEOTIDE SEQUENCE [LARGE SCALE GENOMIC DNA]</scope>
    <source>
        <strain evidence="3">NBRC 105830</strain>
    </source>
</reference>
<feature type="region of interest" description="Disordered" evidence="1">
    <location>
        <begin position="31"/>
        <end position="62"/>
    </location>
</feature>
<feature type="compositionally biased region" description="Low complexity" evidence="1">
    <location>
        <begin position="31"/>
        <end position="48"/>
    </location>
</feature>
<gene>
    <name evidence="2" type="ORF">GCM10025862_23300</name>
</gene>
<evidence type="ECO:0000256" key="1">
    <source>
        <dbReference type="SAM" id="MobiDB-lite"/>
    </source>
</evidence>
<evidence type="ECO:0000313" key="3">
    <source>
        <dbReference type="Proteomes" id="UP001157109"/>
    </source>
</evidence>